<feature type="domain" description="HTH rpiR-type" evidence="4">
    <location>
        <begin position="1"/>
        <end position="76"/>
    </location>
</feature>
<dbReference type="InterPro" id="IPR000281">
    <property type="entry name" value="HTH_RpiR"/>
</dbReference>
<protein>
    <submittedName>
        <fullName evidence="6">DNA-binding transcriptional regulator, MurR/RpiR family, contains HTH and SIS domains</fullName>
    </submittedName>
    <submittedName>
        <fullName evidence="7">MurR/RpiR family transcriptional regulator</fullName>
    </submittedName>
</protein>
<dbReference type="Pfam" id="PF01418">
    <property type="entry name" value="HTH_6"/>
    <property type="match status" value="1"/>
</dbReference>
<dbReference type="OrthoDB" id="3684496at2"/>
<dbReference type="PANTHER" id="PTHR30514:SF1">
    <property type="entry name" value="HTH-TYPE TRANSCRIPTIONAL REGULATOR HEXR-RELATED"/>
    <property type="match status" value="1"/>
</dbReference>
<evidence type="ECO:0000313" key="9">
    <source>
        <dbReference type="Proteomes" id="UP000297288"/>
    </source>
</evidence>
<dbReference type="GO" id="GO:0003700">
    <property type="term" value="F:DNA-binding transcription factor activity"/>
    <property type="evidence" value="ECO:0007669"/>
    <property type="project" value="InterPro"/>
</dbReference>
<dbReference type="PROSITE" id="PS51464">
    <property type="entry name" value="SIS"/>
    <property type="match status" value="1"/>
</dbReference>
<dbReference type="GO" id="GO:0003677">
    <property type="term" value="F:DNA binding"/>
    <property type="evidence" value="ECO:0007669"/>
    <property type="project" value="UniProtKB-KW"/>
</dbReference>
<dbReference type="Proteomes" id="UP000199322">
    <property type="component" value="Unassembled WGS sequence"/>
</dbReference>
<dbReference type="STRING" id="28234.SAMN04488588_0616"/>
<dbReference type="GO" id="GO:0097367">
    <property type="term" value="F:carbohydrate derivative binding"/>
    <property type="evidence" value="ECO:0007669"/>
    <property type="project" value="InterPro"/>
</dbReference>
<evidence type="ECO:0000313" key="7">
    <source>
        <dbReference type="EMBL" id="TGG88302.1"/>
    </source>
</evidence>
<dbReference type="AlphaFoldDB" id="A0A1G6JT38"/>
<evidence type="ECO:0000256" key="2">
    <source>
        <dbReference type="ARBA" id="ARBA00023125"/>
    </source>
</evidence>
<feature type="domain" description="SIS" evidence="5">
    <location>
        <begin position="116"/>
        <end position="256"/>
    </location>
</feature>
<accession>A0A1G6JT38</accession>
<dbReference type="InterPro" id="IPR001347">
    <property type="entry name" value="SIS_dom"/>
</dbReference>
<dbReference type="Gene3D" id="3.40.50.10490">
    <property type="entry name" value="Glucose-6-phosphate isomerase like protein, domain 1"/>
    <property type="match status" value="1"/>
</dbReference>
<reference evidence="6 8" key="1">
    <citation type="submission" date="2016-10" db="EMBL/GenBank/DDBJ databases">
        <authorList>
            <person name="de Groot N.N."/>
        </authorList>
    </citation>
    <scope>NUCLEOTIDE SEQUENCE [LARGE SCALE GENOMIC DNA]</scope>
    <source>
        <strain evidence="6 8">WG14</strain>
    </source>
</reference>
<dbReference type="CDD" id="cd05013">
    <property type="entry name" value="SIS_RpiR"/>
    <property type="match status" value="1"/>
</dbReference>
<organism evidence="6 8">
    <name type="scientific">Geotoga petraea</name>
    <dbReference type="NCBI Taxonomy" id="28234"/>
    <lineage>
        <taxon>Bacteria</taxon>
        <taxon>Thermotogati</taxon>
        <taxon>Thermotogota</taxon>
        <taxon>Thermotogae</taxon>
        <taxon>Petrotogales</taxon>
        <taxon>Petrotogaceae</taxon>
        <taxon>Geotoga</taxon>
    </lineage>
</organism>
<evidence type="ECO:0000256" key="3">
    <source>
        <dbReference type="ARBA" id="ARBA00023163"/>
    </source>
</evidence>
<dbReference type="SUPFAM" id="SSF53697">
    <property type="entry name" value="SIS domain"/>
    <property type="match status" value="1"/>
</dbReference>
<dbReference type="SUPFAM" id="SSF46689">
    <property type="entry name" value="Homeodomain-like"/>
    <property type="match status" value="1"/>
</dbReference>
<dbReference type="InterPro" id="IPR046348">
    <property type="entry name" value="SIS_dom_sf"/>
</dbReference>
<name>A0A1G6JT38_9BACT</name>
<keyword evidence="1" id="KW-0805">Transcription regulation</keyword>
<keyword evidence="2 6" id="KW-0238">DNA-binding</keyword>
<evidence type="ECO:0000256" key="1">
    <source>
        <dbReference type="ARBA" id="ARBA00023015"/>
    </source>
</evidence>
<evidence type="ECO:0000313" key="6">
    <source>
        <dbReference type="EMBL" id="SDC21595.1"/>
    </source>
</evidence>
<dbReference type="InterPro" id="IPR036388">
    <property type="entry name" value="WH-like_DNA-bd_sf"/>
</dbReference>
<keyword evidence="3" id="KW-0804">Transcription</keyword>
<dbReference type="Pfam" id="PF01380">
    <property type="entry name" value="SIS"/>
    <property type="match status" value="1"/>
</dbReference>
<dbReference type="InterPro" id="IPR047640">
    <property type="entry name" value="RpiR-like"/>
</dbReference>
<dbReference type="InterPro" id="IPR035472">
    <property type="entry name" value="RpiR-like_SIS"/>
</dbReference>
<sequence>MIKTYIKGIYDSLSLKEKEIADYIINNSETVINSTISELAKNIGISDSTVYRFIRKIGFIGYNDFKIKLTQELSFKKKKRNMDDNIPSYAKIIVENNINLIEDSLNLLNYDDLQRVIDEIYETERVFFLGVGSSSFVCEYFAKKLNVLGKYSLYYSDTHMMNSIIPTLNSNDLIIVISHTGVTKDIVILSEAIREYSRNIVSITSGIESPLAKLSKIVLTTAYAKDTSKIEFLSSRISEFIVSEIIINGYYEKLEKDNPLYLKNLLSKIDAQRLSEKGLK</sequence>
<dbReference type="GO" id="GO:1901135">
    <property type="term" value="P:carbohydrate derivative metabolic process"/>
    <property type="evidence" value="ECO:0007669"/>
    <property type="project" value="InterPro"/>
</dbReference>
<evidence type="ECO:0000313" key="8">
    <source>
        <dbReference type="Proteomes" id="UP000199322"/>
    </source>
</evidence>
<proteinExistence type="predicted"/>
<evidence type="ECO:0000259" key="5">
    <source>
        <dbReference type="PROSITE" id="PS51464"/>
    </source>
</evidence>
<dbReference type="PROSITE" id="PS51071">
    <property type="entry name" value="HTH_RPIR"/>
    <property type="match status" value="1"/>
</dbReference>
<dbReference type="InterPro" id="IPR009057">
    <property type="entry name" value="Homeodomain-like_sf"/>
</dbReference>
<dbReference type="PANTHER" id="PTHR30514">
    <property type="entry name" value="GLUCOKINASE"/>
    <property type="match status" value="1"/>
</dbReference>
<dbReference type="Proteomes" id="UP000297288">
    <property type="component" value="Unassembled WGS sequence"/>
</dbReference>
<reference evidence="7 9" key="2">
    <citation type="submission" date="2019-04" db="EMBL/GenBank/DDBJ databases">
        <title>Draft genome sequence data and analysis of a Fermenting Bacterium, Geotoga petraea strain HO-Geo1, isolated from heavy-oil petroleum reservoir in Russia.</title>
        <authorList>
            <person name="Grouzdev D.S."/>
            <person name="Semenova E.M."/>
            <person name="Sokolova D.S."/>
            <person name="Tourova T.P."/>
            <person name="Poltaraus A.B."/>
            <person name="Nazina T.N."/>
        </authorList>
    </citation>
    <scope>NUCLEOTIDE SEQUENCE [LARGE SCALE GENOMIC DNA]</scope>
    <source>
        <strain evidence="7 9">HO-Geo1</strain>
    </source>
</reference>
<evidence type="ECO:0000259" key="4">
    <source>
        <dbReference type="PROSITE" id="PS51071"/>
    </source>
</evidence>
<dbReference type="EMBL" id="FMYV01000002">
    <property type="protein sequence ID" value="SDC21595.1"/>
    <property type="molecule type" value="Genomic_DNA"/>
</dbReference>
<keyword evidence="8" id="KW-1185">Reference proteome</keyword>
<dbReference type="RefSeq" id="WP_091402705.1">
    <property type="nucleotide sequence ID" value="NZ_FMYV01000002.1"/>
</dbReference>
<gene>
    <name evidence="7" type="ORF">E4650_04485</name>
    <name evidence="6" type="ORF">SAMN04488588_0616</name>
</gene>
<dbReference type="EMBL" id="SRME01000002">
    <property type="protein sequence ID" value="TGG88302.1"/>
    <property type="molecule type" value="Genomic_DNA"/>
</dbReference>
<dbReference type="Gene3D" id="1.10.10.10">
    <property type="entry name" value="Winged helix-like DNA-binding domain superfamily/Winged helix DNA-binding domain"/>
    <property type="match status" value="1"/>
</dbReference>